<evidence type="ECO:0000256" key="5">
    <source>
        <dbReference type="ARBA" id="ARBA00022741"/>
    </source>
</evidence>
<dbReference type="InterPro" id="IPR027417">
    <property type="entry name" value="P-loop_NTPase"/>
</dbReference>
<feature type="transmembrane region" description="Helical" evidence="9">
    <location>
        <begin position="232"/>
        <end position="255"/>
    </location>
</feature>
<dbReference type="Pfam" id="PF00005">
    <property type="entry name" value="ABC_tran"/>
    <property type="match status" value="1"/>
</dbReference>
<evidence type="ECO:0000259" key="10">
    <source>
        <dbReference type="PROSITE" id="PS50893"/>
    </source>
</evidence>
<dbReference type="OrthoDB" id="9770415at2"/>
<dbReference type="PATRIC" id="fig|1158614.3.peg.3237"/>
<reference evidence="12 14" key="1">
    <citation type="submission" date="2013-02" db="EMBL/GenBank/DDBJ databases">
        <title>The Genome Sequence of Enterococcus gilvus ATCC BAA-350.</title>
        <authorList>
            <consortium name="The Broad Institute Genome Sequencing Platform"/>
            <consortium name="The Broad Institute Genome Sequencing Center for Infectious Disease"/>
            <person name="Earl A.M."/>
            <person name="Gilmore M.S."/>
            <person name="Lebreton F."/>
            <person name="Walker B."/>
            <person name="Young S.K."/>
            <person name="Zeng Q."/>
            <person name="Gargeya S."/>
            <person name="Fitzgerald M."/>
            <person name="Haas B."/>
            <person name="Abouelleil A."/>
            <person name="Alvarado L."/>
            <person name="Arachchi H.M."/>
            <person name="Berlin A.M."/>
            <person name="Chapman S.B."/>
            <person name="Dewar J."/>
            <person name="Goldberg J."/>
            <person name="Griggs A."/>
            <person name="Gujja S."/>
            <person name="Hansen M."/>
            <person name="Howarth C."/>
            <person name="Imamovic A."/>
            <person name="Larimer J."/>
            <person name="McCowan C."/>
            <person name="Murphy C."/>
            <person name="Neiman D."/>
            <person name="Pearson M."/>
            <person name="Priest M."/>
            <person name="Roberts A."/>
            <person name="Saif S."/>
            <person name="Shea T."/>
            <person name="Sisk P."/>
            <person name="Sykes S."/>
            <person name="Wortman J."/>
            <person name="Nusbaum C."/>
            <person name="Birren B."/>
        </authorList>
    </citation>
    <scope>NUCLEOTIDE SEQUENCE [LARGE SCALE GENOMIC DNA]</scope>
    <source>
        <strain evidence="12 14">ATCC BAA-350</strain>
    </source>
</reference>
<dbReference type="InterPro" id="IPR003593">
    <property type="entry name" value="AAA+_ATPase"/>
</dbReference>
<keyword evidence="8 9" id="KW-0472">Membrane</keyword>
<feature type="transmembrane region" description="Helical" evidence="9">
    <location>
        <begin position="275"/>
        <end position="296"/>
    </location>
</feature>
<dbReference type="eggNOG" id="COG1132">
    <property type="taxonomic scope" value="Bacteria"/>
</dbReference>
<dbReference type="GO" id="GO:0015421">
    <property type="term" value="F:ABC-type oligopeptide transporter activity"/>
    <property type="evidence" value="ECO:0007669"/>
    <property type="project" value="TreeGrafter"/>
</dbReference>
<dbReference type="GO" id="GO:0016887">
    <property type="term" value="F:ATP hydrolysis activity"/>
    <property type="evidence" value="ECO:0007669"/>
    <property type="project" value="InterPro"/>
</dbReference>
<dbReference type="InterPro" id="IPR036640">
    <property type="entry name" value="ABC1_TM_sf"/>
</dbReference>
<feature type="transmembrane region" description="Helical" evidence="9">
    <location>
        <begin position="155"/>
        <end position="174"/>
    </location>
</feature>
<dbReference type="PROSITE" id="PS50893">
    <property type="entry name" value="ABC_TRANSPORTER_2"/>
    <property type="match status" value="1"/>
</dbReference>
<dbReference type="Gene3D" id="3.40.50.300">
    <property type="entry name" value="P-loop containing nucleotide triphosphate hydrolases"/>
    <property type="match status" value="1"/>
</dbReference>
<keyword evidence="2" id="KW-0813">Transport</keyword>
<feature type="domain" description="ABC transporter" evidence="10">
    <location>
        <begin position="332"/>
        <end position="568"/>
    </location>
</feature>
<evidence type="ECO:0000313" key="15">
    <source>
        <dbReference type="Proteomes" id="UP000014160"/>
    </source>
</evidence>
<dbReference type="GO" id="GO:0005524">
    <property type="term" value="F:ATP binding"/>
    <property type="evidence" value="ECO:0007669"/>
    <property type="project" value="UniProtKB-KW"/>
</dbReference>
<dbReference type="FunFam" id="3.40.50.300:FF:000221">
    <property type="entry name" value="Multidrug ABC transporter ATP-binding protein"/>
    <property type="match status" value="1"/>
</dbReference>
<sequence>MKLMLRYTLRYKKLLLLDFISVFGFILIELGLPTILAMMIDKGIGNNDFDYVRKMGIVMIVITVIGIIMSISLRYFSSQITSRMVADIRDDLFEKVQTFSHSEYEQIGVPSLITRTTNDAYQIMLFMQNILTTGFMTPMMFGMSLYLIMRTSPGLGIYVLLALPILLLAVILIAKYSEPLSTKQQNNLDNINGILRENLSGLRVIRAFVNEKFEEMRFKFVNDAYTNSSKSLFHLMAVAQPGFFFLFNIVMVLIIWNGTVQINQGALEVGTLIAFIEYIFHALFSFMLFATVFMMYPRANVSALRIQEAFDMDPLIKDNPEKTAEPTEKSSLEFRDVTFAYPGHAESPVIRNVSFTAKPGETVAFIGSTGSGKSTLIQLIPRFYDVTEGQVLVDGMDVREYQLKDLRNKIGYIPQKAQLFTGTIADNLRYGKEDATQAEMEQAAEIAQASEFIAQKPDGYQEELSEGGNNFSGGQKQRLAIARAVIRKPEIYIFDDSFSALDYQTDAKLRARLKKETTECAVLIVAQRVGTIMHADKIVVLNEGDVVGIGTHRELLDSCPIYYDIAASQLTKEELA</sequence>
<evidence type="ECO:0000256" key="3">
    <source>
        <dbReference type="ARBA" id="ARBA00022475"/>
    </source>
</evidence>
<dbReference type="CDD" id="cd18548">
    <property type="entry name" value="ABC_6TM_Tm287_like"/>
    <property type="match status" value="1"/>
</dbReference>
<evidence type="ECO:0000256" key="4">
    <source>
        <dbReference type="ARBA" id="ARBA00022692"/>
    </source>
</evidence>
<dbReference type="EMBL" id="AJDQ01000010">
    <property type="protein sequence ID" value="EOI54420.1"/>
    <property type="molecule type" value="Genomic_DNA"/>
</dbReference>
<keyword evidence="5" id="KW-0547">Nucleotide-binding</keyword>
<dbReference type="PROSITE" id="PS50929">
    <property type="entry name" value="ABC_TM1F"/>
    <property type="match status" value="1"/>
</dbReference>
<keyword evidence="7 9" id="KW-1133">Transmembrane helix</keyword>
<keyword evidence="3" id="KW-1003">Cell membrane</keyword>
<gene>
    <name evidence="13" type="ORF">I592_00713</name>
    <name evidence="12" type="ORF">UKC_03248</name>
</gene>
<dbReference type="Gene3D" id="1.20.1560.10">
    <property type="entry name" value="ABC transporter type 1, transmembrane domain"/>
    <property type="match status" value="1"/>
</dbReference>
<dbReference type="Proteomes" id="UP000013750">
    <property type="component" value="Unassembled WGS sequence"/>
</dbReference>
<name>R2V9N3_9ENTE</name>
<evidence type="ECO:0000256" key="6">
    <source>
        <dbReference type="ARBA" id="ARBA00022840"/>
    </source>
</evidence>
<keyword evidence="6 12" id="KW-0067">ATP-binding</keyword>
<feature type="transmembrane region" description="Helical" evidence="9">
    <location>
        <begin position="14"/>
        <end position="36"/>
    </location>
</feature>
<feature type="transmembrane region" description="Helical" evidence="9">
    <location>
        <begin position="56"/>
        <end position="76"/>
    </location>
</feature>
<dbReference type="AlphaFoldDB" id="R2V9N3"/>
<evidence type="ECO:0000256" key="8">
    <source>
        <dbReference type="ARBA" id="ARBA00023136"/>
    </source>
</evidence>
<dbReference type="EMBL" id="ASWH01000001">
    <property type="protein sequence ID" value="EOW81420.1"/>
    <property type="molecule type" value="Genomic_DNA"/>
</dbReference>
<dbReference type="SUPFAM" id="SSF52540">
    <property type="entry name" value="P-loop containing nucleoside triphosphate hydrolases"/>
    <property type="match status" value="1"/>
</dbReference>
<dbReference type="Proteomes" id="UP000014160">
    <property type="component" value="Unassembled WGS sequence"/>
</dbReference>
<dbReference type="Pfam" id="PF00664">
    <property type="entry name" value="ABC_membrane"/>
    <property type="match status" value="1"/>
</dbReference>
<comment type="caution">
    <text evidence="12">The sequence shown here is derived from an EMBL/GenBank/DDBJ whole genome shotgun (WGS) entry which is preliminary data.</text>
</comment>
<dbReference type="PANTHER" id="PTHR43394:SF1">
    <property type="entry name" value="ATP-BINDING CASSETTE SUB-FAMILY B MEMBER 10, MITOCHONDRIAL"/>
    <property type="match status" value="1"/>
</dbReference>
<dbReference type="InterPro" id="IPR039421">
    <property type="entry name" value="Type_1_exporter"/>
</dbReference>
<dbReference type="SUPFAM" id="SSF90123">
    <property type="entry name" value="ABC transporter transmembrane region"/>
    <property type="match status" value="1"/>
</dbReference>
<dbReference type="GO" id="GO:0005886">
    <property type="term" value="C:plasma membrane"/>
    <property type="evidence" value="ECO:0007669"/>
    <property type="project" value="UniProtKB-SubCell"/>
</dbReference>
<keyword evidence="4 9" id="KW-0812">Transmembrane</keyword>
<evidence type="ECO:0000313" key="14">
    <source>
        <dbReference type="Proteomes" id="UP000013750"/>
    </source>
</evidence>
<feature type="domain" description="ABC transmembrane type-1" evidence="11">
    <location>
        <begin position="16"/>
        <end position="298"/>
    </location>
</feature>
<dbReference type="SMART" id="SM00382">
    <property type="entry name" value="AAA"/>
    <property type="match status" value="1"/>
</dbReference>
<evidence type="ECO:0000313" key="13">
    <source>
        <dbReference type="EMBL" id="EOW81420.1"/>
    </source>
</evidence>
<dbReference type="PANTHER" id="PTHR43394">
    <property type="entry name" value="ATP-DEPENDENT PERMEASE MDL1, MITOCHONDRIAL"/>
    <property type="match status" value="1"/>
</dbReference>
<reference evidence="13 15" key="2">
    <citation type="submission" date="2013-03" db="EMBL/GenBank/DDBJ databases">
        <title>The Genome Sequence of Enterococcus gilvus ATCC BAA-350 (PacBio/Illumina hybrid assembly).</title>
        <authorList>
            <consortium name="The Broad Institute Genomics Platform"/>
            <consortium name="The Broad Institute Genome Sequencing Center for Infectious Disease"/>
            <person name="Earl A."/>
            <person name="Russ C."/>
            <person name="Gilmore M."/>
            <person name="Surin D."/>
            <person name="Walker B."/>
            <person name="Young S."/>
            <person name="Zeng Q."/>
            <person name="Gargeya S."/>
            <person name="Fitzgerald M."/>
            <person name="Haas B."/>
            <person name="Abouelleil A."/>
            <person name="Allen A.W."/>
            <person name="Alvarado L."/>
            <person name="Arachchi H.M."/>
            <person name="Berlin A.M."/>
            <person name="Chapman S.B."/>
            <person name="Gainer-Dewar J."/>
            <person name="Goldberg J."/>
            <person name="Griggs A."/>
            <person name="Gujja S."/>
            <person name="Hansen M."/>
            <person name="Howarth C."/>
            <person name="Imamovic A."/>
            <person name="Ireland A."/>
            <person name="Larimer J."/>
            <person name="McCowan C."/>
            <person name="Murphy C."/>
            <person name="Pearson M."/>
            <person name="Poon T.W."/>
            <person name="Priest M."/>
            <person name="Roberts A."/>
            <person name="Saif S."/>
            <person name="Shea T."/>
            <person name="Sisk P."/>
            <person name="Sykes S."/>
            <person name="Wortman J."/>
            <person name="Nusbaum C."/>
            <person name="Birren B."/>
        </authorList>
    </citation>
    <scope>NUCLEOTIDE SEQUENCE [LARGE SCALE GENOMIC DNA]</scope>
    <source>
        <strain evidence="13 15">ATCC BAA-350</strain>
    </source>
</reference>
<protein>
    <submittedName>
        <fullName evidence="12">ABC transporter ATP-binding protein/permease</fullName>
    </submittedName>
</protein>
<evidence type="ECO:0000256" key="2">
    <source>
        <dbReference type="ARBA" id="ARBA00022448"/>
    </source>
</evidence>
<dbReference type="HOGENOM" id="CLU_000604_84_3_9"/>
<evidence type="ECO:0000256" key="1">
    <source>
        <dbReference type="ARBA" id="ARBA00004651"/>
    </source>
</evidence>
<dbReference type="RefSeq" id="WP_010781603.1">
    <property type="nucleotide sequence ID" value="NZ_ASWH01000001.1"/>
</dbReference>
<dbReference type="InterPro" id="IPR017871">
    <property type="entry name" value="ABC_transporter-like_CS"/>
</dbReference>
<evidence type="ECO:0000256" key="9">
    <source>
        <dbReference type="SAM" id="Phobius"/>
    </source>
</evidence>
<comment type="subcellular location">
    <subcellularLocation>
        <location evidence="1">Cell membrane</location>
        <topology evidence="1">Multi-pass membrane protein</topology>
    </subcellularLocation>
</comment>
<feature type="transmembrane region" description="Helical" evidence="9">
    <location>
        <begin position="130"/>
        <end position="149"/>
    </location>
</feature>
<accession>R2V9N3</accession>
<dbReference type="InterPro" id="IPR011527">
    <property type="entry name" value="ABC1_TM_dom"/>
</dbReference>
<proteinExistence type="predicted"/>
<evidence type="ECO:0000259" key="11">
    <source>
        <dbReference type="PROSITE" id="PS50929"/>
    </source>
</evidence>
<dbReference type="InterPro" id="IPR003439">
    <property type="entry name" value="ABC_transporter-like_ATP-bd"/>
</dbReference>
<dbReference type="PROSITE" id="PS00211">
    <property type="entry name" value="ABC_TRANSPORTER_1"/>
    <property type="match status" value="1"/>
</dbReference>
<keyword evidence="15" id="KW-1185">Reference proteome</keyword>
<organism evidence="12 14">
    <name type="scientific">Enterococcus gilvus ATCC BAA-350</name>
    <dbReference type="NCBI Taxonomy" id="1158614"/>
    <lineage>
        <taxon>Bacteria</taxon>
        <taxon>Bacillati</taxon>
        <taxon>Bacillota</taxon>
        <taxon>Bacilli</taxon>
        <taxon>Lactobacillales</taxon>
        <taxon>Enterococcaceae</taxon>
        <taxon>Enterococcus</taxon>
    </lineage>
</organism>
<evidence type="ECO:0000256" key="7">
    <source>
        <dbReference type="ARBA" id="ARBA00022989"/>
    </source>
</evidence>
<evidence type="ECO:0000313" key="12">
    <source>
        <dbReference type="EMBL" id="EOI54420.1"/>
    </source>
</evidence>